<dbReference type="InterPro" id="IPR016195">
    <property type="entry name" value="Pol/histidinol_Pase-like"/>
</dbReference>
<dbReference type="AlphaFoldDB" id="L0GWH6"/>
<evidence type="ECO:0000259" key="24">
    <source>
        <dbReference type="SMART" id="SM00483"/>
    </source>
</evidence>
<accession>L0GWH6</accession>
<dbReference type="PIRSF" id="PIRSF005047">
    <property type="entry name" value="UCP005047_YshC"/>
    <property type="match status" value="1"/>
</dbReference>
<keyword evidence="9" id="KW-0548">Nucleotidyltransferase</keyword>
<evidence type="ECO:0000256" key="20">
    <source>
        <dbReference type="ARBA" id="ARBA00045548"/>
    </source>
</evidence>
<comment type="function">
    <text evidence="20">Repair polymerase that plays a key role in base-excision repair. During this process, the damaged base is excised by specific DNA glycosylases, the DNA backbone is nicked at the abasic site by an apurinic/apyrimidic (AP) endonuclease, and POLB removes 5'-deoxyribose-phosphate from the preincised AP site acting as a 5'-deoxyribose-phosphate lyase (5'-dRP lyase); through its DNA polymerase activity, it adds one nucleotide to the 3' end of the arising single-nucleotide gap. Conducts 'gap-filling' DNA synthesis in a stepwise distributive fashion rather than in a processive fashion as for other DNA polymerases. It is also able to cleave sugar-phosphate bonds 3' to an intact AP site, acting as an AP lyase.</text>
</comment>
<dbReference type="Proteomes" id="UP000010816">
    <property type="component" value="Chromosome"/>
</dbReference>
<keyword evidence="13" id="KW-0239">DNA-directed DNA polymerase</keyword>
<evidence type="ECO:0000256" key="6">
    <source>
        <dbReference type="ARBA" id="ARBA00022481"/>
    </source>
</evidence>
<dbReference type="NCBIfam" id="NF006375">
    <property type="entry name" value="PRK08609.1"/>
    <property type="match status" value="1"/>
</dbReference>
<dbReference type="Gene3D" id="1.10.150.110">
    <property type="entry name" value="DNA polymerase beta, N-terminal domain-like"/>
    <property type="match status" value="1"/>
</dbReference>
<name>L0GWH6_9GAMM</name>
<keyword evidence="14" id="KW-0915">Sodium</keyword>
<dbReference type="Pfam" id="PF14791">
    <property type="entry name" value="DNA_pol_B_thumb"/>
    <property type="match status" value="1"/>
</dbReference>
<dbReference type="Pfam" id="PF14520">
    <property type="entry name" value="HHH_5"/>
    <property type="match status" value="1"/>
</dbReference>
<dbReference type="InterPro" id="IPR027421">
    <property type="entry name" value="DNA_pol_lamdba_lyase_dom_sf"/>
</dbReference>
<dbReference type="InterPro" id="IPR010996">
    <property type="entry name" value="HHH_MUS81"/>
</dbReference>
<comment type="catalytic activity">
    <reaction evidence="18">
        <text>2'-deoxyribonucleotide-(2'-deoxyribose 5'-phosphate)-2'-deoxyribonucleotide-DNA = a 3'-end 2'-deoxyribonucleotide-(2,3-dehydro-2,3-deoxyribose 5'-phosphate)-DNA + a 5'-end 5'-phospho-2'-deoxyribonucleoside-DNA + H(+)</text>
        <dbReference type="Rhea" id="RHEA:66592"/>
        <dbReference type="Rhea" id="RHEA-COMP:13180"/>
        <dbReference type="Rhea" id="RHEA-COMP:16897"/>
        <dbReference type="Rhea" id="RHEA-COMP:17067"/>
        <dbReference type="ChEBI" id="CHEBI:15378"/>
        <dbReference type="ChEBI" id="CHEBI:136412"/>
        <dbReference type="ChEBI" id="CHEBI:157695"/>
        <dbReference type="ChEBI" id="CHEBI:167181"/>
        <dbReference type="EC" id="4.2.99.18"/>
    </reaction>
</comment>
<evidence type="ECO:0000256" key="16">
    <source>
        <dbReference type="ARBA" id="ARBA00035717"/>
    </source>
</evidence>
<keyword evidence="10" id="KW-0235">DNA replication</keyword>
<dbReference type="InterPro" id="IPR047967">
    <property type="entry name" value="PolX_PHP"/>
</dbReference>
<dbReference type="SUPFAM" id="SSF158702">
    <property type="entry name" value="Sec63 N-terminal domain-like"/>
    <property type="match status" value="1"/>
</dbReference>
<dbReference type="Pfam" id="PF02811">
    <property type="entry name" value="PHP"/>
    <property type="match status" value="1"/>
</dbReference>
<evidence type="ECO:0000256" key="15">
    <source>
        <dbReference type="ARBA" id="ARBA00023204"/>
    </source>
</evidence>
<dbReference type="PATRIC" id="fig|765912.4.peg.1358"/>
<evidence type="ECO:0000256" key="9">
    <source>
        <dbReference type="ARBA" id="ARBA00022695"/>
    </source>
</evidence>
<evidence type="ECO:0000313" key="26">
    <source>
        <dbReference type="Proteomes" id="UP000010816"/>
    </source>
</evidence>
<organism evidence="25 26">
    <name type="scientific">Thioflavicoccus mobilis 8321</name>
    <dbReference type="NCBI Taxonomy" id="765912"/>
    <lineage>
        <taxon>Bacteria</taxon>
        <taxon>Pseudomonadati</taxon>
        <taxon>Pseudomonadota</taxon>
        <taxon>Gammaproteobacteria</taxon>
        <taxon>Chromatiales</taxon>
        <taxon>Chromatiaceae</taxon>
        <taxon>Thioflavicoccus</taxon>
    </lineage>
</organism>
<dbReference type="Gene3D" id="3.30.460.10">
    <property type="entry name" value="Beta Polymerase, domain 2"/>
    <property type="match status" value="1"/>
</dbReference>
<dbReference type="SUPFAM" id="SSF47802">
    <property type="entry name" value="DNA polymerase beta, N-terminal domain-like"/>
    <property type="match status" value="1"/>
</dbReference>
<evidence type="ECO:0000256" key="3">
    <source>
        <dbReference type="ARBA" id="ARBA00012417"/>
    </source>
</evidence>
<dbReference type="OrthoDB" id="9808747at2"/>
<evidence type="ECO:0000256" key="8">
    <source>
        <dbReference type="ARBA" id="ARBA00022679"/>
    </source>
</evidence>
<dbReference type="EC" id="4.2.99.18" evidence="4"/>
<dbReference type="GO" id="GO:0008270">
    <property type="term" value="F:zinc ion binding"/>
    <property type="evidence" value="ECO:0007669"/>
    <property type="project" value="TreeGrafter"/>
</dbReference>
<comment type="subcellular location">
    <subcellularLocation>
        <location evidence="2">Cytoplasm</location>
    </subcellularLocation>
</comment>
<keyword evidence="26" id="KW-1185">Reference proteome</keyword>
<dbReference type="InterPro" id="IPR003583">
    <property type="entry name" value="Hlx-hairpin-Hlx_DNA-bd_motif"/>
</dbReference>
<evidence type="ECO:0000256" key="10">
    <source>
        <dbReference type="ARBA" id="ARBA00022705"/>
    </source>
</evidence>
<dbReference type="InterPro" id="IPR022311">
    <property type="entry name" value="PolX-like"/>
</dbReference>
<dbReference type="PRINTS" id="PR00870">
    <property type="entry name" value="DNAPOLXBETA"/>
</dbReference>
<dbReference type="GO" id="GO:0005829">
    <property type="term" value="C:cytosol"/>
    <property type="evidence" value="ECO:0007669"/>
    <property type="project" value="TreeGrafter"/>
</dbReference>
<comment type="cofactor">
    <cofactor evidence="1">
        <name>Mg(2+)</name>
        <dbReference type="ChEBI" id="CHEBI:18420"/>
    </cofactor>
</comment>
<dbReference type="PANTHER" id="PTHR36928:SF1">
    <property type="entry name" value="PHOSPHATASE YCDX-RELATED"/>
    <property type="match status" value="1"/>
</dbReference>
<evidence type="ECO:0000256" key="5">
    <source>
        <dbReference type="ARBA" id="ARBA00020020"/>
    </source>
</evidence>
<dbReference type="InterPro" id="IPR028207">
    <property type="entry name" value="DNA_pol_B_palm_palm"/>
</dbReference>
<dbReference type="eggNOG" id="COG1796">
    <property type="taxonomic scope" value="Bacteria"/>
</dbReference>
<evidence type="ECO:0000256" key="1">
    <source>
        <dbReference type="ARBA" id="ARBA00001946"/>
    </source>
</evidence>
<evidence type="ECO:0000313" key="25">
    <source>
        <dbReference type="EMBL" id="AGA90182.1"/>
    </source>
</evidence>
<feature type="domain" description="Helix-hairpin-helix DNA-binding motif class 1" evidence="22">
    <location>
        <begin position="94"/>
        <end position="113"/>
    </location>
</feature>
<keyword evidence="6" id="KW-0488">Methylation</keyword>
<dbReference type="GO" id="GO:0003677">
    <property type="term" value="F:DNA binding"/>
    <property type="evidence" value="ECO:0007669"/>
    <property type="project" value="InterPro"/>
</dbReference>
<feature type="domain" description="Helix-hairpin-helix DNA-binding motif class 1" evidence="22">
    <location>
        <begin position="54"/>
        <end position="73"/>
    </location>
</feature>
<dbReference type="Gene3D" id="3.30.210.10">
    <property type="entry name" value="DNA polymerase, thumb domain"/>
    <property type="match status" value="1"/>
</dbReference>
<sequence>MSIQNREIAAIFEEIADLLEIEGADAFRVRAYREAARLIPGLAEGLAERVANGADLTELPSIGEAIAKKIAVIVETGRLPQLEEVRRRVPPSLRELLQLGGLGPKRVKALREALGVASLADLRQAVEAGKVHELPGFGEKTEAQLRERLARWQGPSSRTPLIEAEELVRPLVEHLRGGPGILDLAVAGSFRRRRETVGDLDILVACDDGAAVAERFVGYDAVAEVLSHGETRASVRLRSGIQVDLRVVPPVSWGAALHYFTGSQSHNVAVRRRGVERGLKISEYGVYRGEEAIAGRTEESVYTAVGLPFIVPELREDRGEIEAGERGALPDLVTLDDIRGDLHAHTDASDGHDSLAAMAEAAAALGYEYLAITDHTKHLGVAHGLDAKRLAAQIAAIDRLNERLAKRHEGRFQLLKASEIDILEDGSLDLPDEILARLDLRVASIHHRFDLPEHRQTERVIRAMDNRHVNILAHPTGRLIGAREPYAIDLERVMRAALERGCFLELNAQPSRLDLTDLACQQAKELGLKVAISTDAHSRAGLERMRLGIGQARRGWLSADDVINSRGLAALRRLLRRA</sequence>
<gene>
    <name evidence="25" type="ORF">Thimo_1388</name>
</gene>
<dbReference type="EMBL" id="CP003051">
    <property type="protein sequence ID" value="AGA90182.1"/>
    <property type="molecule type" value="Genomic_DNA"/>
</dbReference>
<comment type="catalytic activity">
    <reaction evidence="19">
        <text>a 5'-end 2'-deoxyribose-2'-deoxyribonucleotide-DNA = (2E,4S)-4-hydroxypenten-2-al-5-phosphate + a 5'-end 5'-phospho-2'-deoxyribonucleoside-DNA + H(+)</text>
        <dbReference type="Rhea" id="RHEA:76255"/>
        <dbReference type="Rhea" id="RHEA-COMP:13180"/>
        <dbReference type="Rhea" id="RHEA-COMP:18657"/>
        <dbReference type="ChEBI" id="CHEBI:15378"/>
        <dbReference type="ChEBI" id="CHEBI:136412"/>
        <dbReference type="ChEBI" id="CHEBI:195194"/>
        <dbReference type="ChEBI" id="CHEBI:195195"/>
    </reaction>
</comment>
<keyword evidence="12" id="KW-0832">Ubl conjugation</keyword>
<protein>
    <recommendedName>
        <fullName evidence="5">DNA polymerase beta</fullName>
        <ecNumber evidence="3">2.7.7.7</ecNumber>
        <ecNumber evidence="4">4.2.99.18</ecNumber>
    </recommendedName>
    <alternativeName>
        <fullName evidence="16">5'-deoxyribose-phosphate lyase</fullName>
    </alternativeName>
    <alternativeName>
        <fullName evidence="17">AP lyase</fullName>
    </alternativeName>
</protein>
<dbReference type="CDD" id="cd07436">
    <property type="entry name" value="PHP_PolX"/>
    <property type="match status" value="1"/>
</dbReference>
<dbReference type="Pfam" id="PF14792">
    <property type="entry name" value="DNA_pol_B_palm"/>
    <property type="match status" value="1"/>
</dbReference>
<dbReference type="SMART" id="SM00278">
    <property type="entry name" value="HhH1"/>
    <property type="match status" value="4"/>
</dbReference>
<comment type="catalytic activity">
    <reaction evidence="21">
        <text>DNA(n) + a 2'-deoxyribonucleoside 5'-triphosphate = DNA(n+1) + diphosphate</text>
        <dbReference type="Rhea" id="RHEA:22508"/>
        <dbReference type="Rhea" id="RHEA-COMP:17339"/>
        <dbReference type="Rhea" id="RHEA-COMP:17340"/>
        <dbReference type="ChEBI" id="CHEBI:33019"/>
        <dbReference type="ChEBI" id="CHEBI:61560"/>
        <dbReference type="ChEBI" id="CHEBI:173112"/>
        <dbReference type="EC" id="2.7.7.7"/>
    </reaction>
</comment>
<dbReference type="PANTHER" id="PTHR36928">
    <property type="entry name" value="PHOSPHATASE YCDX-RELATED"/>
    <property type="match status" value="1"/>
</dbReference>
<evidence type="ECO:0000256" key="17">
    <source>
        <dbReference type="ARBA" id="ARBA00035726"/>
    </source>
</evidence>
<evidence type="ECO:0000256" key="13">
    <source>
        <dbReference type="ARBA" id="ARBA00022932"/>
    </source>
</evidence>
<dbReference type="InterPro" id="IPR050243">
    <property type="entry name" value="PHP_phosphatase"/>
</dbReference>
<dbReference type="HOGENOM" id="CLU_017729_1_0_6"/>
<dbReference type="EC" id="2.7.7.7" evidence="3"/>
<keyword evidence="8" id="KW-0808">Transferase</keyword>
<dbReference type="eggNOG" id="COG1387">
    <property type="taxonomic scope" value="Bacteria"/>
</dbReference>
<evidence type="ECO:0000256" key="7">
    <source>
        <dbReference type="ARBA" id="ARBA00022634"/>
    </source>
</evidence>
<dbReference type="InterPro" id="IPR002054">
    <property type="entry name" value="DNA-dir_DNA_pol_X"/>
</dbReference>
<feature type="domain" description="Polymerase/histidinol phosphatase N-terminal" evidence="23">
    <location>
        <begin position="340"/>
        <end position="424"/>
    </location>
</feature>
<evidence type="ECO:0000256" key="2">
    <source>
        <dbReference type="ARBA" id="ARBA00004496"/>
    </source>
</evidence>
<dbReference type="GO" id="GO:0006281">
    <property type="term" value="P:DNA repair"/>
    <property type="evidence" value="ECO:0007669"/>
    <property type="project" value="UniProtKB-KW"/>
</dbReference>
<dbReference type="InterPro" id="IPR004013">
    <property type="entry name" value="PHP_dom"/>
</dbReference>
<dbReference type="InterPro" id="IPR037160">
    <property type="entry name" value="DNA_Pol_thumb_sf"/>
</dbReference>
<dbReference type="Pfam" id="PF14716">
    <property type="entry name" value="HHH_8"/>
    <property type="match status" value="1"/>
</dbReference>
<feature type="domain" description="DNA-directed DNA polymerase X" evidence="24">
    <location>
        <begin position="3"/>
        <end position="316"/>
    </location>
</feature>
<feature type="domain" description="Helix-hairpin-helix DNA-binding motif class 1" evidence="22">
    <location>
        <begin position="129"/>
        <end position="148"/>
    </location>
</feature>
<dbReference type="SUPFAM" id="SSF89550">
    <property type="entry name" value="PHP domain-like"/>
    <property type="match status" value="1"/>
</dbReference>
<dbReference type="STRING" id="765912.Thimo_1388"/>
<keyword evidence="7" id="KW-0237">DNA synthesis</keyword>
<dbReference type="CDD" id="cd00141">
    <property type="entry name" value="NT_POLXc"/>
    <property type="match status" value="1"/>
</dbReference>
<feature type="domain" description="Helix-hairpin-helix DNA-binding motif class 1" evidence="22">
    <location>
        <begin position="34"/>
        <end position="53"/>
    </location>
</feature>
<reference evidence="25 26" key="1">
    <citation type="submission" date="2011-09" db="EMBL/GenBank/DDBJ databases">
        <title>Complete sequence of chromosome of Thioflavicoccus mobilis 8321.</title>
        <authorList>
            <consortium name="US DOE Joint Genome Institute"/>
            <person name="Lucas S."/>
            <person name="Han J."/>
            <person name="Lapidus A."/>
            <person name="Cheng J.-F."/>
            <person name="Goodwin L."/>
            <person name="Pitluck S."/>
            <person name="Peters L."/>
            <person name="Ovchinnikova G."/>
            <person name="Lu M."/>
            <person name="Detter J.C."/>
            <person name="Han C."/>
            <person name="Tapia R."/>
            <person name="Land M."/>
            <person name="Hauser L."/>
            <person name="Kyrpides N."/>
            <person name="Ivanova N."/>
            <person name="Pagani I."/>
            <person name="Vogl K."/>
            <person name="Liu Z."/>
            <person name="Imhoff J."/>
            <person name="Thiel V."/>
            <person name="Frigaard N.-U."/>
            <person name="Bryant D."/>
            <person name="Woyke T."/>
        </authorList>
    </citation>
    <scope>NUCLEOTIDE SEQUENCE [LARGE SCALE GENOMIC DNA]</scope>
    <source>
        <strain evidence="25 26">8321</strain>
    </source>
</reference>
<evidence type="ECO:0000259" key="22">
    <source>
        <dbReference type="SMART" id="SM00278"/>
    </source>
</evidence>
<dbReference type="GO" id="GO:0140078">
    <property type="term" value="F:class I DNA-(apurinic or apyrimidinic site) endonuclease activity"/>
    <property type="evidence" value="ECO:0007669"/>
    <property type="project" value="UniProtKB-EC"/>
</dbReference>
<proteinExistence type="predicted"/>
<dbReference type="SMART" id="SM00481">
    <property type="entry name" value="POLIIIAc"/>
    <property type="match status" value="1"/>
</dbReference>
<dbReference type="RefSeq" id="WP_015280326.1">
    <property type="nucleotide sequence ID" value="NC_019940.1"/>
</dbReference>
<evidence type="ECO:0000256" key="12">
    <source>
        <dbReference type="ARBA" id="ARBA00022843"/>
    </source>
</evidence>
<dbReference type="Gene3D" id="3.20.20.140">
    <property type="entry name" value="Metal-dependent hydrolases"/>
    <property type="match status" value="1"/>
</dbReference>
<dbReference type="InterPro" id="IPR002008">
    <property type="entry name" value="DNA_pol_X_beta-like"/>
</dbReference>
<evidence type="ECO:0000256" key="19">
    <source>
        <dbReference type="ARBA" id="ARBA00044678"/>
    </source>
</evidence>
<dbReference type="InterPro" id="IPR029398">
    <property type="entry name" value="PolB_thumb"/>
</dbReference>
<dbReference type="GO" id="GO:0003887">
    <property type="term" value="F:DNA-directed DNA polymerase activity"/>
    <property type="evidence" value="ECO:0007669"/>
    <property type="project" value="UniProtKB-KW"/>
</dbReference>
<dbReference type="SUPFAM" id="SSF81301">
    <property type="entry name" value="Nucleotidyltransferase"/>
    <property type="match status" value="1"/>
</dbReference>
<evidence type="ECO:0000256" key="4">
    <source>
        <dbReference type="ARBA" id="ARBA00012720"/>
    </source>
</evidence>
<keyword evidence="15" id="KW-0234">DNA repair</keyword>
<dbReference type="SMART" id="SM00483">
    <property type="entry name" value="POLXc"/>
    <property type="match status" value="1"/>
</dbReference>
<evidence type="ECO:0000256" key="14">
    <source>
        <dbReference type="ARBA" id="ARBA00023053"/>
    </source>
</evidence>
<dbReference type="KEGG" id="tmb:Thimo_1388"/>
<evidence type="ECO:0000256" key="21">
    <source>
        <dbReference type="ARBA" id="ARBA00049244"/>
    </source>
</evidence>
<evidence type="ECO:0000259" key="23">
    <source>
        <dbReference type="SMART" id="SM00481"/>
    </source>
</evidence>
<evidence type="ECO:0000256" key="11">
    <source>
        <dbReference type="ARBA" id="ARBA00022763"/>
    </source>
</evidence>
<dbReference type="Gene3D" id="1.10.150.20">
    <property type="entry name" value="5' to 3' exonuclease, C-terminal subdomain"/>
    <property type="match status" value="1"/>
</dbReference>
<dbReference type="InterPro" id="IPR043519">
    <property type="entry name" value="NT_sf"/>
</dbReference>
<keyword evidence="11" id="KW-0227">DNA damage</keyword>
<dbReference type="InterPro" id="IPR003141">
    <property type="entry name" value="Pol/His_phosphatase_N"/>
</dbReference>
<dbReference type="GO" id="GO:0042578">
    <property type="term" value="F:phosphoric ester hydrolase activity"/>
    <property type="evidence" value="ECO:0007669"/>
    <property type="project" value="TreeGrafter"/>
</dbReference>
<evidence type="ECO:0000256" key="18">
    <source>
        <dbReference type="ARBA" id="ARBA00044632"/>
    </source>
</evidence>